<organism evidence="1 2">
    <name type="scientific">Aquisphaera giovannonii</name>
    <dbReference type="NCBI Taxonomy" id="406548"/>
    <lineage>
        <taxon>Bacteria</taxon>
        <taxon>Pseudomonadati</taxon>
        <taxon>Planctomycetota</taxon>
        <taxon>Planctomycetia</taxon>
        <taxon>Isosphaerales</taxon>
        <taxon>Isosphaeraceae</taxon>
        <taxon>Aquisphaera</taxon>
    </lineage>
</organism>
<dbReference type="OrthoDB" id="1489627at2"/>
<dbReference type="KEGG" id="agv:OJF2_00640"/>
<dbReference type="GO" id="GO:0005975">
    <property type="term" value="P:carbohydrate metabolic process"/>
    <property type="evidence" value="ECO:0007669"/>
    <property type="project" value="InterPro"/>
</dbReference>
<protein>
    <submittedName>
        <fullName evidence="1">Uncharacterized protein</fullName>
    </submittedName>
</protein>
<accession>A0A5B9VU50</accession>
<dbReference type="RefSeq" id="WP_148590200.1">
    <property type="nucleotide sequence ID" value="NZ_CP042997.1"/>
</dbReference>
<dbReference type="EMBL" id="CP042997">
    <property type="protein sequence ID" value="QEH31599.1"/>
    <property type="molecule type" value="Genomic_DNA"/>
</dbReference>
<proteinExistence type="predicted"/>
<dbReference type="InterPro" id="IPR008928">
    <property type="entry name" value="6-hairpin_glycosidase_sf"/>
</dbReference>
<evidence type="ECO:0000313" key="1">
    <source>
        <dbReference type="EMBL" id="QEH31599.1"/>
    </source>
</evidence>
<reference evidence="1 2" key="1">
    <citation type="submission" date="2019-08" db="EMBL/GenBank/DDBJ databases">
        <title>Deep-cultivation of Planctomycetes and their phenomic and genomic characterization uncovers novel biology.</title>
        <authorList>
            <person name="Wiegand S."/>
            <person name="Jogler M."/>
            <person name="Boedeker C."/>
            <person name="Pinto D."/>
            <person name="Vollmers J."/>
            <person name="Rivas-Marin E."/>
            <person name="Kohn T."/>
            <person name="Peeters S.H."/>
            <person name="Heuer A."/>
            <person name="Rast P."/>
            <person name="Oberbeckmann S."/>
            <person name="Bunk B."/>
            <person name="Jeske O."/>
            <person name="Meyerdierks A."/>
            <person name="Storesund J.E."/>
            <person name="Kallscheuer N."/>
            <person name="Luecker S."/>
            <person name="Lage O.M."/>
            <person name="Pohl T."/>
            <person name="Merkel B.J."/>
            <person name="Hornburger P."/>
            <person name="Mueller R.-W."/>
            <person name="Bruemmer F."/>
            <person name="Labrenz M."/>
            <person name="Spormann A.M."/>
            <person name="Op den Camp H."/>
            <person name="Overmann J."/>
            <person name="Amann R."/>
            <person name="Jetten M.S.M."/>
            <person name="Mascher T."/>
            <person name="Medema M.H."/>
            <person name="Devos D.P."/>
            <person name="Kaster A.-K."/>
            <person name="Ovreas L."/>
            <person name="Rohde M."/>
            <person name="Galperin M.Y."/>
            <person name="Jogler C."/>
        </authorList>
    </citation>
    <scope>NUCLEOTIDE SEQUENCE [LARGE SCALE GENOMIC DNA]</scope>
    <source>
        <strain evidence="1 2">OJF2</strain>
    </source>
</reference>
<name>A0A5B9VU50_9BACT</name>
<sequence>MSISRIVVMLGILSMLGGGRLLAAPRGAPGQGPPAPGGSSALRRDWLSRWERSILADARNRYCDRELGEEIGWLISPFEDGFLGGYEATRDTKWLDRLVDWGDAWTARGVAEPDGFLGWPKSEGASTDAVPGFTTDNMLGEAMGLTPLVKMARIVKQTPGLQPRFGAKAEAYLKLAERTFAKWDARGCWREVEGGGVWVVPPFGVDLAAGKFTEGYELRRTGGFTNPANKQNLTALWLIALFDATGKPVYRDRAEAWWRVMKSRIRVRDGGRHVAWNYWDPAGPWDYKADGSPRHWVGVHPNGGYYAVDVEGIVAAFEHGLVFARADIDRLIATNRDFMWDHAVKGAKFGRIDGGRPDPRWRDSPGVLWAALVPYDETLRSIFEANHDPASWGGLAATPWYLARMEGP</sequence>
<keyword evidence="2" id="KW-1185">Reference proteome</keyword>
<evidence type="ECO:0000313" key="2">
    <source>
        <dbReference type="Proteomes" id="UP000324233"/>
    </source>
</evidence>
<dbReference type="AlphaFoldDB" id="A0A5B9VU50"/>
<dbReference type="SUPFAM" id="SSF48208">
    <property type="entry name" value="Six-hairpin glycosidases"/>
    <property type="match status" value="1"/>
</dbReference>
<dbReference type="Proteomes" id="UP000324233">
    <property type="component" value="Chromosome"/>
</dbReference>
<gene>
    <name evidence="1" type="ORF">OJF2_00640</name>
</gene>